<dbReference type="InterPro" id="IPR002317">
    <property type="entry name" value="Ser-tRNA-ligase_type_1"/>
</dbReference>
<evidence type="ECO:0000256" key="11">
    <source>
        <dbReference type="ARBA" id="ARBA00031113"/>
    </source>
</evidence>
<comment type="catalytic activity">
    <reaction evidence="14">
        <text>tRNA(Ser) + L-serine + ATP = L-seryl-tRNA(Ser) + AMP + diphosphate + H(+)</text>
        <dbReference type="Rhea" id="RHEA:12292"/>
        <dbReference type="Rhea" id="RHEA-COMP:9669"/>
        <dbReference type="Rhea" id="RHEA-COMP:9703"/>
        <dbReference type="ChEBI" id="CHEBI:15378"/>
        <dbReference type="ChEBI" id="CHEBI:30616"/>
        <dbReference type="ChEBI" id="CHEBI:33019"/>
        <dbReference type="ChEBI" id="CHEBI:33384"/>
        <dbReference type="ChEBI" id="CHEBI:78442"/>
        <dbReference type="ChEBI" id="CHEBI:78533"/>
        <dbReference type="ChEBI" id="CHEBI:456215"/>
        <dbReference type="EC" id="6.1.1.11"/>
    </reaction>
</comment>
<keyword evidence="8" id="KW-0067">ATP-binding</keyword>
<dbReference type="GO" id="GO:0004828">
    <property type="term" value="F:serine-tRNA ligase activity"/>
    <property type="evidence" value="ECO:0007669"/>
    <property type="project" value="UniProtKB-EC"/>
</dbReference>
<evidence type="ECO:0000256" key="13">
    <source>
        <dbReference type="ARBA" id="ARBA00047929"/>
    </source>
</evidence>
<comment type="caution">
    <text evidence="19">The sequence shown here is derived from an EMBL/GenBank/DDBJ whole genome shotgun (WGS) entry which is preliminary data.</text>
</comment>
<dbReference type="Pfam" id="PF00587">
    <property type="entry name" value="tRNA-synt_2b"/>
    <property type="match status" value="1"/>
</dbReference>
<dbReference type="EMBL" id="BDQF01000015">
    <property type="protein sequence ID" value="GAW83542.1"/>
    <property type="molecule type" value="Genomic_DNA"/>
</dbReference>
<keyword evidence="10" id="KW-0030">Aminoacyl-tRNA synthetase</keyword>
<dbReference type="PROSITE" id="PS50862">
    <property type="entry name" value="AA_TRNA_LIGASE_II"/>
    <property type="match status" value="1"/>
</dbReference>
<gene>
    <name evidence="19" type="ORF">PGO_143390</name>
</gene>
<dbReference type="GeneID" id="39750287"/>
<evidence type="ECO:0000259" key="18">
    <source>
        <dbReference type="PROSITE" id="PS50862"/>
    </source>
</evidence>
<comment type="catalytic activity">
    <reaction evidence="13">
        <text>tRNA(Sec) + L-serine + ATP = L-seryl-tRNA(Sec) + AMP + diphosphate + H(+)</text>
        <dbReference type="Rhea" id="RHEA:42580"/>
        <dbReference type="Rhea" id="RHEA-COMP:9742"/>
        <dbReference type="Rhea" id="RHEA-COMP:10128"/>
        <dbReference type="ChEBI" id="CHEBI:15378"/>
        <dbReference type="ChEBI" id="CHEBI:30616"/>
        <dbReference type="ChEBI" id="CHEBI:33019"/>
        <dbReference type="ChEBI" id="CHEBI:33384"/>
        <dbReference type="ChEBI" id="CHEBI:78442"/>
        <dbReference type="ChEBI" id="CHEBI:78533"/>
        <dbReference type="ChEBI" id="CHEBI:456215"/>
        <dbReference type="EC" id="6.1.1.11"/>
    </reaction>
</comment>
<feature type="region of interest" description="Disordered" evidence="16">
    <location>
        <begin position="149"/>
        <end position="172"/>
    </location>
</feature>
<dbReference type="RefSeq" id="XP_028546131.1">
    <property type="nucleotide sequence ID" value="XM_028690330.1"/>
</dbReference>
<dbReference type="GO" id="GO:0005737">
    <property type="term" value="C:cytoplasm"/>
    <property type="evidence" value="ECO:0007669"/>
    <property type="project" value="UniProtKB-SubCell"/>
</dbReference>
<feature type="signal peptide" evidence="17">
    <location>
        <begin position="1"/>
        <end position="20"/>
    </location>
</feature>
<dbReference type="InterPro" id="IPR045864">
    <property type="entry name" value="aa-tRNA-synth_II/BPL/LPL"/>
</dbReference>
<accession>A0A1Y1JRU4</accession>
<evidence type="ECO:0000256" key="8">
    <source>
        <dbReference type="ARBA" id="ARBA00022840"/>
    </source>
</evidence>
<evidence type="ECO:0000256" key="2">
    <source>
        <dbReference type="ARBA" id="ARBA00005045"/>
    </source>
</evidence>
<protein>
    <recommendedName>
        <fullName evidence="4">serine--tRNA ligase</fullName>
        <ecNumber evidence="4">6.1.1.11</ecNumber>
    </recommendedName>
    <alternativeName>
        <fullName evidence="11">Seryl-tRNA synthetase</fullName>
    </alternativeName>
    <alternativeName>
        <fullName evidence="12">Seryl-tRNA(Ser/Sec) synthetase</fullName>
    </alternativeName>
</protein>
<evidence type="ECO:0000256" key="3">
    <source>
        <dbReference type="ARBA" id="ARBA00010728"/>
    </source>
</evidence>
<evidence type="ECO:0000256" key="16">
    <source>
        <dbReference type="SAM" id="MobiDB-lite"/>
    </source>
</evidence>
<dbReference type="PANTHER" id="PTHR43697">
    <property type="entry name" value="SERYL-TRNA SYNTHETASE"/>
    <property type="match status" value="1"/>
</dbReference>
<proteinExistence type="inferred from homology"/>
<dbReference type="EC" id="6.1.1.11" evidence="4"/>
<evidence type="ECO:0000313" key="20">
    <source>
        <dbReference type="Proteomes" id="UP000195521"/>
    </source>
</evidence>
<evidence type="ECO:0000256" key="14">
    <source>
        <dbReference type="ARBA" id="ARBA00048823"/>
    </source>
</evidence>
<evidence type="ECO:0000256" key="7">
    <source>
        <dbReference type="ARBA" id="ARBA00022741"/>
    </source>
</evidence>
<feature type="chain" id="PRO_5012485744" description="serine--tRNA ligase" evidence="17">
    <location>
        <begin position="21"/>
        <end position="588"/>
    </location>
</feature>
<comment type="pathway">
    <text evidence="2">Aminoacyl-tRNA biosynthesis; selenocysteinyl-tRNA(Sec) biosynthesis; L-seryl-tRNA(Sec) from L-serine and tRNA(Sec): step 1/1.</text>
</comment>
<keyword evidence="6 19" id="KW-0436">Ligase</keyword>
<dbReference type="InterPro" id="IPR002314">
    <property type="entry name" value="aa-tRNA-synt_IIb"/>
</dbReference>
<evidence type="ECO:0000256" key="15">
    <source>
        <dbReference type="SAM" id="Coils"/>
    </source>
</evidence>
<evidence type="ECO:0000256" key="17">
    <source>
        <dbReference type="SAM" id="SignalP"/>
    </source>
</evidence>
<name>A0A1Y1JRU4_PLAGO</name>
<dbReference type="AlphaFoldDB" id="A0A1Y1JRU4"/>
<comment type="similarity">
    <text evidence="3">Belongs to the class-II aminoacyl-tRNA synthetase family. Type-1 seryl-tRNA synthetase subfamily.</text>
</comment>
<dbReference type="InterPro" id="IPR006195">
    <property type="entry name" value="aa-tRNA-synth_II"/>
</dbReference>
<dbReference type="Gene3D" id="3.30.930.10">
    <property type="entry name" value="Bira Bifunctional Protein, Domain 2"/>
    <property type="match status" value="1"/>
</dbReference>
<organism evidence="19 20">
    <name type="scientific">Plasmodium gonderi</name>
    <dbReference type="NCBI Taxonomy" id="77519"/>
    <lineage>
        <taxon>Eukaryota</taxon>
        <taxon>Sar</taxon>
        <taxon>Alveolata</taxon>
        <taxon>Apicomplexa</taxon>
        <taxon>Aconoidasida</taxon>
        <taxon>Haemosporida</taxon>
        <taxon>Plasmodiidae</taxon>
        <taxon>Plasmodium</taxon>
        <taxon>Plasmodium (Plasmodium)</taxon>
    </lineage>
</organism>
<evidence type="ECO:0000256" key="6">
    <source>
        <dbReference type="ARBA" id="ARBA00022598"/>
    </source>
</evidence>
<comment type="subcellular location">
    <subcellularLocation>
        <location evidence="1">Cytoplasm</location>
    </subcellularLocation>
</comment>
<feature type="domain" description="Aminoacyl-transfer RNA synthetases class-II family profile" evidence="18">
    <location>
        <begin position="325"/>
        <end position="574"/>
    </location>
</feature>
<dbReference type="Proteomes" id="UP000195521">
    <property type="component" value="Unassembled WGS sequence"/>
</dbReference>
<evidence type="ECO:0000313" key="19">
    <source>
        <dbReference type="EMBL" id="GAW83542.1"/>
    </source>
</evidence>
<reference evidence="20" key="1">
    <citation type="submission" date="2017-04" db="EMBL/GenBank/DDBJ databases">
        <title>Plasmodium gonderi genome.</title>
        <authorList>
            <person name="Arisue N."/>
            <person name="Honma H."/>
            <person name="Kawai S."/>
            <person name="Tougan T."/>
            <person name="Tanabe K."/>
            <person name="Horii T."/>
        </authorList>
    </citation>
    <scope>NUCLEOTIDE SEQUENCE [LARGE SCALE GENOMIC DNA]</scope>
    <source>
        <strain evidence="20">ATCC 30045</strain>
    </source>
</reference>
<dbReference type="PRINTS" id="PR00981">
    <property type="entry name" value="TRNASYNTHSER"/>
</dbReference>
<dbReference type="PANTHER" id="PTHR43697:SF1">
    <property type="entry name" value="SERINE--TRNA LIGASE"/>
    <property type="match status" value="1"/>
</dbReference>
<sequence>MHIKRKTLLSIFLCVYCVFGKVSKNGNKLFINVFHNNYKSKCSSLLKKNTSFRCTKKCNREEPCEGKHNECSMHLRILKKNENVVIENLKKRGMEKNIIHAQILKNLKEEKNKFEILRNDLRNRRKILSEQVKNLMFAQNSIVHYATKDKEEKKKNSLINGNNENDKELNESDLVNTFGKKEENGYDDNQDEQPNLRIEDVKKQQNLKNTNCDEKQIEQVKNQINEINGNINLIETKILNLKCKIDEHLNILPNILLDMVPDGKTMNKNKIVKTYKIKNIKIGKDNKFLEPHEDILKRYDNNNIFSNITNKIGFGYNILVNNIAKLERALINFMINTHVDKFLYTYVKTPVIVTKSALTNTGQLPKFENDLFKINNNYKILNEEAYLIPTSEVSLLNLFRNTILNHENLPIKLVSHSSCFRIEKNFTYGKASKGLLREHIFEKVELINISDKKTSHMFYNDLIKQCEYILKKLKIPYRLVLLNSFETPFAASICYDIEAWLPSQNRFIEVSSCSNCLDFQSRKLNLKYRKAENNYFCHTINGSGLAVGRVLAIILEQYQIQRTSKGEQNQLTIPKALRKFMNAATINL</sequence>
<evidence type="ECO:0000256" key="1">
    <source>
        <dbReference type="ARBA" id="ARBA00004496"/>
    </source>
</evidence>
<dbReference type="OMA" id="INFMINT"/>
<keyword evidence="9" id="KW-0648">Protein biosynthesis</keyword>
<keyword evidence="17" id="KW-0732">Signal</keyword>
<dbReference type="NCBIfam" id="TIGR00414">
    <property type="entry name" value="serS"/>
    <property type="match status" value="1"/>
</dbReference>
<keyword evidence="5" id="KW-0963">Cytoplasm</keyword>
<dbReference type="GO" id="GO:0005524">
    <property type="term" value="F:ATP binding"/>
    <property type="evidence" value="ECO:0007669"/>
    <property type="project" value="UniProtKB-KW"/>
</dbReference>
<evidence type="ECO:0000256" key="12">
    <source>
        <dbReference type="ARBA" id="ARBA00033352"/>
    </source>
</evidence>
<keyword evidence="7" id="KW-0547">Nucleotide-binding</keyword>
<dbReference type="OrthoDB" id="10264585at2759"/>
<dbReference type="GO" id="GO:0006434">
    <property type="term" value="P:seryl-tRNA aminoacylation"/>
    <property type="evidence" value="ECO:0007669"/>
    <property type="project" value="InterPro"/>
</dbReference>
<evidence type="ECO:0000256" key="4">
    <source>
        <dbReference type="ARBA" id="ARBA00012840"/>
    </source>
</evidence>
<feature type="coiled-coil region" evidence="15">
    <location>
        <begin position="100"/>
        <end position="131"/>
    </location>
</feature>
<keyword evidence="15" id="KW-0175">Coiled coil</keyword>
<dbReference type="SUPFAM" id="SSF55681">
    <property type="entry name" value="Class II aaRS and biotin synthetases"/>
    <property type="match status" value="1"/>
</dbReference>
<evidence type="ECO:0000256" key="10">
    <source>
        <dbReference type="ARBA" id="ARBA00023146"/>
    </source>
</evidence>
<keyword evidence="20" id="KW-1185">Reference proteome</keyword>
<evidence type="ECO:0000256" key="5">
    <source>
        <dbReference type="ARBA" id="ARBA00022490"/>
    </source>
</evidence>
<evidence type="ECO:0000256" key="9">
    <source>
        <dbReference type="ARBA" id="ARBA00022917"/>
    </source>
</evidence>